<dbReference type="EMBL" id="BARV01028802">
    <property type="protein sequence ID" value="GAI37706.1"/>
    <property type="molecule type" value="Genomic_DNA"/>
</dbReference>
<sequence>MKRIINQIRLSRQSSKHDYEASFGALEYSIRNARELNIFLEKLKADKNLKYEARKHLIITSVSSADVFLKLLAVDLIESFIDKDEDIKKELKKYTFTLNDVLELEAENVTVGEIVYATKSFYDLNEVERFFSSLMGINEKKLREQIENWGVIIPLNNREVRIYKDYP</sequence>
<accession>X1P5G8</accession>
<dbReference type="AlphaFoldDB" id="X1P5G8"/>
<gene>
    <name evidence="1" type="ORF">S06H3_46031</name>
</gene>
<feature type="non-terminal residue" evidence="1">
    <location>
        <position position="167"/>
    </location>
</feature>
<comment type="caution">
    <text evidence="1">The sequence shown here is derived from an EMBL/GenBank/DDBJ whole genome shotgun (WGS) entry which is preliminary data.</text>
</comment>
<protein>
    <submittedName>
        <fullName evidence="1">Uncharacterized protein</fullName>
    </submittedName>
</protein>
<evidence type="ECO:0000313" key="1">
    <source>
        <dbReference type="EMBL" id="GAI37706.1"/>
    </source>
</evidence>
<reference evidence="1" key="1">
    <citation type="journal article" date="2014" name="Front. Microbiol.">
        <title>High frequency of phylogenetically diverse reductive dehalogenase-homologous genes in deep subseafloor sedimentary metagenomes.</title>
        <authorList>
            <person name="Kawai M."/>
            <person name="Futagami T."/>
            <person name="Toyoda A."/>
            <person name="Takaki Y."/>
            <person name="Nishi S."/>
            <person name="Hori S."/>
            <person name="Arai W."/>
            <person name="Tsubouchi T."/>
            <person name="Morono Y."/>
            <person name="Uchiyama I."/>
            <person name="Ito T."/>
            <person name="Fujiyama A."/>
            <person name="Inagaki F."/>
            <person name="Takami H."/>
        </authorList>
    </citation>
    <scope>NUCLEOTIDE SEQUENCE</scope>
    <source>
        <strain evidence="1">Expedition CK06-06</strain>
    </source>
</reference>
<name>X1P5G8_9ZZZZ</name>
<organism evidence="1">
    <name type="scientific">marine sediment metagenome</name>
    <dbReference type="NCBI Taxonomy" id="412755"/>
    <lineage>
        <taxon>unclassified sequences</taxon>
        <taxon>metagenomes</taxon>
        <taxon>ecological metagenomes</taxon>
    </lineage>
</organism>
<proteinExistence type="predicted"/>